<sequence>MSAPWTVRVDECVCAQREPAGIHVWQRVWGCDWDDKTDDIFGYDQCRFDGKDYISFDWKTKTWATVEPFTDAGQENADENIRFDECIKKLRILLYYGEKTLKRTAPRVSFLQKSSSSSVVCHATGFFPDRAMLFWTKDGHELLEDVVDPGEILPNADGTFQTSVSLNLSSVPPEDWGRYHCVFQLSGVKDDYVTRLDRTNIRTNVISANPPSPSVGPAEPHCSNTALVVVLGIFTIVTIAAVVVFVIKRKKNPGVIVLDDTLLMFRGVANLTDLSNWPRLPPPGGLWRSESASAEHTDHQQRRRSFQSSSHMGFTSPETTRRGQAWPVGQICQIGHASEHPLRDTRHNIGRHL</sequence>
<dbReference type="InterPro" id="IPR013783">
    <property type="entry name" value="Ig-like_fold"/>
</dbReference>
<dbReference type="Gene3D" id="2.60.40.10">
    <property type="entry name" value="Immunoglobulins"/>
    <property type="match status" value="1"/>
</dbReference>
<dbReference type="GO" id="GO:0005615">
    <property type="term" value="C:extracellular space"/>
    <property type="evidence" value="ECO:0007669"/>
    <property type="project" value="TreeGrafter"/>
</dbReference>
<feature type="domain" description="Ig-like" evidence="4">
    <location>
        <begin position="106"/>
        <end position="181"/>
    </location>
</feature>
<dbReference type="InterPro" id="IPR036179">
    <property type="entry name" value="Ig-like_dom_sf"/>
</dbReference>
<keyword evidence="6" id="KW-1185">Reference proteome</keyword>
<gene>
    <name evidence="5" type="ORF">WMY93_004264</name>
</gene>
<dbReference type="InterPro" id="IPR011161">
    <property type="entry name" value="MHC_I-like_Ag-recog"/>
</dbReference>
<evidence type="ECO:0000259" key="4">
    <source>
        <dbReference type="PROSITE" id="PS50835"/>
    </source>
</evidence>
<dbReference type="PANTHER" id="PTHR16675">
    <property type="entry name" value="MHC CLASS I-RELATED"/>
    <property type="match status" value="1"/>
</dbReference>
<dbReference type="SUPFAM" id="SSF54452">
    <property type="entry name" value="MHC antigen-recognition domain"/>
    <property type="match status" value="1"/>
</dbReference>
<dbReference type="PROSITE" id="PS50835">
    <property type="entry name" value="IG_LIKE"/>
    <property type="match status" value="1"/>
</dbReference>
<dbReference type="SUPFAM" id="SSF48726">
    <property type="entry name" value="Immunoglobulin"/>
    <property type="match status" value="1"/>
</dbReference>
<evidence type="ECO:0000256" key="2">
    <source>
        <dbReference type="SAM" id="MobiDB-lite"/>
    </source>
</evidence>
<evidence type="ECO:0000256" key="3">
    <source>
        <dbReference type="SAM" id="Phobius"/>
    </source>
</evidence>
<dbReference type="InterPro" id="IPR003597">
    <property type="entry name" value="Ig_C1-set"/>
</dbReference>
<dbReference type="GO" id="GO:0009897">
    <property type="term" value="C:external side of plasma membrane"/>
    <property type="evidence" value="ECO:0007669"/>
    <property type="project" value="TreeGrafter"/>
</dbReference>
<dbReference type="Proteomes" id="UP001460270">
    <property type="component" value="Unassembled WGS sequence"/>
</dbReference>
<evidence type="ECO:0000313" key="5">
    <source>
        <dbReference type="EMBL" id="KAK7933368.1"/>
    </source>
</evidence>
<keyword evidence="1" id="KW-0325">Glycoprotein</keyword>
<dbReference type="InterPro" id="IPR037055">
    <property type="entry name" value="MHC_I-like_Ag-recog_sf"/>
</dbReference>
<dbReference type="InterPro" id="IPR050208">
    <property type="entry name" value="MHC_class-I_related"/>
</dbReference>
<dbReference type="Gene3D" id="3.30.500.10">
    <property type="entry name" value="MHC class I-like antigen recognition-like"/>
    <property type="match status" value="1"/>
</dbReference>
<name>A0AAW0PQL0_9GOBI</name>
<feature type="region of interest" description="Disordered" evidence="2">
    <location>
        <begin position="285"/>
        <end position="322"/>
    </location>
</feature>
<organism evidence="5 6">
    <name type="scientific">Mugilogobius chulae</name>
    <name type="common">yellowstripe goby</name>
    <dbReference type="NCBI Taxonomy" id="88201"/>
    <lineage>
        <taxon>Eukaryota</taxon>
        <taxon>Metazoa</taxon>
        <taxon>Chordata</taxon>
        <taxon>Craniata</taxon>
        <taxon>Vertebrata</taxon>
        <taxon>Euteleostomi</taxon>
        <taxon>Actinopterygii</taxon>
        <taxon>Neopterygii</taxon>
        <taxon>Teleostei</taxon>
        <taxon>Neoteleostei</taxon>
        <taxon>Acanthomorphata</taxon>
        <taxon>Gobiaria</taxon>
        <taxon>Gobiiformes</taxon>
        <taxon>Gobioidei</taxon>
        <taxon>Gobiidae</taxon>
        <taxon>Gobionellinae</taxon>
        <taxon>Mugilogobius</taxon>
    </lineage>
</organism>
<evidence type="ECO:0000256" key="1">
    <source>
        <dbReference type="ARBA" id="ARBA00023180"/>
    </source>
</evidence>
<dbReference type="Pfam" id="PF07654">
    <property type="entry name" value="C1-set"/>
    <property type="match status" value="1"/>
</dbReference>
<dbReference type="PANTHER" id="PTHR16675:SF237">
    <property type="entry name" value="MHC CLASS I ANTIGEN TRANSCRIPT VARIANT 1-RELATED"/>
    <property type="match status" value="1"/>
</dbReference>
<feature type="transmembrane region" description="Helical" evidence="3">
    <location>
        <begin position="226"/>
        <end position="247"/>
    </location>
</feature>
<keyword evidence="3" id="KW-1133">Transmembrane helix</keyword>
<dbReference type="EMBL" id="JBBPFD010000003">
    <property type="protein sequence ID" value="KAK7933368.1"/>
    <property type="molecule type" value="Genomic_DNA"/>
</dbReference>
<evidence type="ECO:0000313" key="6">
    <source>
        <dbReference type="Proteomes" id="UP001460270"/>
    </source>
</evidence>
<dbReference type="GO" id="GO:0006955">
    <property type="term" value="P:immune response"/>
    <property type="evidence" value="ECO:0007669"/>
    <property type="project" value="TreeGrafter"/>
</dbReference>
<dbReference type="SMART" id="SM00407">
    <property type="entry name" value="IGc1"/>
    <property type="match status" value="1"/>
</dbReference>
<comment type="caution">
    <text evidence="5">The sequence shown here is derived from an EMBL/GenBank/DDBJ whole genome shotgun (WGS) entry which is preliminary data.</text>
</comment>
<keyword evidence="3" id="KW-0812">Transmembrane</keyword>
<reference evidence="6" key="1">
    <citation type="submission" date="2024-04" db="EMBL/GenBank/DDBJ databases">
        <title>Salinicola lusitanus LLJ914,a marine bacterium isolated from the Okinawa Trough.</title>
        <authorList>
            <person name="Li J."/>
        </authorList>
    </citation>
    <scope>NUCLEOTIDE SEQUENCE [LARGE SCALE GENOMIC DNA]</scope>
</reference>
<accession>A0AAW0PQL0</accession>
<protein>
    <recommendedName>
        <fullName evidence="4">Ig-like domain-containing protein</fullName>
    </recommendedName>
</protein>
<dbReference type="InterPro" id="IPR007110">
    <property type="entry name" value="Ig-like_dom"/>
</dbReference>
<dbReference type="Pfam" id="PF00129">
    <property type="entry name" value="MHC_I"/>
    <property type="match status" value="1"/>
</dbReference>
<proteinExistence type="predicted"/>
<keyword evidence="3" id="KW-0472">Membrane</keyword>
<dbReference type="AlphaFoldDB" id="A0AAW0PQL0"/>
<dbReference type="InterPro" id="IPR011162">
    <property type="entry name" value="MHC_I/II-like_Ag-recog"/>
</dbReference>